<evidence type="ECO:0000313" key="1">
    <source>
        <dbReference type="EMBL" id="SEQ49142.1"/>
    </source>
</evidence>
<name>A0A1H9GGA5_9GAMM</name>
<keyword evidence="2" id="KW-1185">Reference proteome</keyword>
<accession>A0A1H9GGA5</accession>
<dbReference type="OrthoDB" id="5600404at2"/>
<reference evidence="2" key="1">
    <citation type="submission" date="2016-10" db="EMBL/GenBank/DDBJ databases">
        <authorList>
            <person name="Varghese N."/>
            <person name="Submissions S."/>
        </authorList>
    </citation>
    <scope>NUCLEOTIDE SEQUENCE [LARGE SCALE GENOMIC DNA]</scope>
    <source>
        <strain evidence="2">DSM 18887</strain>
    </source>
</reference>
<dbReference type="InterPro" id="IPR010633">
    <property type="entry name" value="Phage_lambda_GpZ"/>
</dbReference>
<sequence>MSLMSYDQQIDQLKRKLSAYKTIEVPRAASSALNKTIKASETRTVRGVAKAINVPQKYVRKRIYIKRSTARTLQSRLRSYYRGISVIDLNAKDTGKGGWSQRKGKGVKTSGKRQYSNAFIARGTNNQLHVFQRTGTARLPVDVVRIEIQQHVDVIAPKAAEREMRQGFERRLIHDLKWRLSKYEV</sequence>
<dbReference type="Pfam" id="PF06763">
    <property type="entry name" value="Minor_tail_Z"/>
    <property type="match status" value="1"/>
</dbReference>
<dbReference type="RefSeq" id="WP_091356524.1">
    <property type="nucleotide sequence ID" value="NZ_AP025284.1"/>
</dbReference>
<dbReference type="STRING" id="355243.SAMN03080615_01666"/>
<evidence type="ECO:0000313" key="2">
    <source>
        <dbReference type="Proteomes" id="UP000198749"/>
    </source>
</evidence>
<organism evidence="1 2">
    <name type="scientific">Amphritea atlantica</name>
    <dbReference type="NCBI Taxonomy" id="355243"/>
    <lineage>
        <taxon>Bacteria</taxon>
        <taxon>Pseudomonadati</taxon>
        <taxon>Pseudomonadota</taxon>
        <taxon>Gammaproteobacteria</taxon>
        <taxon>Oceanospirillales</taxon>
        <taxon>Oceanospirillaceae</taxon>
        <taxon>Amphritea</taxon>
    </lineage>
</organism>
<dbReference type="EMBL" id="FOGB01000004">
    <property type="protein sequence ID" value="SEQ49142.1"/>
    <property type="molecule type" value="Genomic_DNA"/>
</dbReference>
<dbReference type="Proteomes" id="UP000198749">
    <property type="component" value="Unassembled WGS sequence"/>
</dbReference>
<protein>
    <submittedName>
        <fullName evidence="1">Prophage minor tail protein Z (GPZ)</fullName>
    </submittedName>
</protein>
<proteinExistence type="predicted"/>
<dbReference type="AlphaFoldDB" id="A0A1H9GGA5"/>
<gene>
    <name evidence="1" type="ORF">SAMN03080615_01666</name>
</gene>